<dbReference type="PANTHER" id="PTHR14150:SF12">
    <property type="entry name" value="U3 SMALL NUCLEOLAR RNA-ASSOCIATED PROTEIN 14 HOMOLOG A"/>
    <property type="match status" value="1"/>
</dbReference>
<evidence type="ECO:0000256" key="5">
    <source>
        <dbReference type="SAM" id="MobiDB-lite"/>
    </source>
</evidence>
<gene>
    <name evidence="6" type="primary">Utp14a</name>
    <name evidence="6" type="ORF">GLAPRA_R05714</name>
</gene>
<feature type="region of interest" description="Disordered" evidence="5">
    <location>
        <begin position="492"/>
        <end position="532"/>
    </location>
</feature>
<evidence type="ECO:0000256" key="3">
    <source>
        <dbReference type="ARBA" id="ARBA00022553"/>
    </source>
</evidence>
<comment type="similarity">
    <text evidence="2">Belongs to the UTP14 family.</text>
</comment>
<evidence type="ECO:0000313" key="7">
    <source>
        <dbReference type="Proteomes" id="UP000583049"/>
    </source>
</evidence>
<keyword evidence="3" id="KW-0597">Phosphoprotein</keyword>
<feature type="region of interest" description="Disordered" evidence="5">
    <location>
        <begin position="303"/>
        <end position="386"/>
    </location>
</feature>
<evidence type="ECO:0000256" key="1">
    <source>
        <dbReference type="ARBA" id="ARBA00004604"/>
    </source>
</evidence>
<keyword evidence="7" id="KW-1185">Reference proteome</keyword>
<dbReference type="InterPro" id="IPR006709">
    <property type="entry name" value="SSU_processome_Utp14"/>
</dbReference>
<keyword evidence="4" id="KW-0539">Nucleus</keyword>
<dbReference type="AlphaFoldDB" id="A0A7L4MPN6"/>
<dbReference type="PANTHER" id="PTHR14150">
    <property type="entry name" value="U3 SMALL NUCLEOLAR RNA-ASSOCIATED PROTEIN 14"/>
    <property type="match status" value="1"/>
</dbReference>
<sequence>RRKLAERTEASVQVSEFNVSCKGAGEKLVLSELLQPIRPKSALSSVKKELTRVKQKKAVELPLSKEEAQRVVREAAYVRTSKDVGKWQQVVLQNRRAEQLVFPLKQEIATVVPLERVTSAWKARTPLEQEIFGLLHKTQQPITDPLLTPEETASLQAMSLEEARQRRAELQKARALQSYYEAKARREKRIKSKKYHRVLKKSKRRKALKEFELLHKSDPEAALAKLEELEQLRMQERMSLKHQNKGKWARSRAIMAKYDLEARKAMQEQLARNKELTQKVRVELPEEEPGDVPEEDLTSVTVPTVPVSANGANPWMLGKPSGPAEEPEVQERLEDVAVPGAAESKEEMEEEEEMSEEEALLQDFEQKRHARQQRAGSPEGQGEELTVPGSAGLVCCRVRQRKRGHEGCFLLSCSPPPCSWVTVSLLLPQSIGADETEVVAELPGNSPVHPVCAKEQESLGIEQPAQAQEETLLSEQLDRVRTMEDVEALASEEYVEEQEKPTAPRAEKRVQQQQEEGRAGDKCDKKPPAKKKKMISLQAVLAGKSQEARCPSLPVVVEEEEGGIDQRGVITEAFAGDDVVADFRREKRKAEEAGKPQPVNLVLPGWGEWGGTGLKPSTKKRKRFLLKPPPAPPRKDKHLPHVIMSEKRNIHAAAHQVSDLPFPFERHQQFEQSIQMPVGPTWNTQRAFQKLTAPRVITRAGHIIQPISAEDVPDVATTAGSGAKPALEIEPKQRRAQPFRRPPKRAR</sequence>
<reference evidence="6 7" key="1">
    <citation type="submission" date="2019-09" db="EMBL/GenBank/DDBJ databases">
        <title>Bird 10,000 Genomes (B10K) Project - Family phase.</title>
        <authorList>
            <person name="Zhang G."/>
        </authorList>
    </citation>
    <scope>NUCLEOTIDE SEQUENCE [LARGE SCALE GENOMIC DNA]</scope>
    <source>
        <strain evidence="6">B10K-CU-031-08</strain>
        <tissue evidence="6">Muscle</tissue>
    </source>
</reference>
<feature type="compositionally biased region" description="Basic residues" evidence="5">
    <location>
        <begin position="734"/>
        <end position="747"/>
    </location>
</feature>
<name>A0A7L4MPN6_GLAPT</name>
<comment type="subcellular location">
    <subcellularLocation>
        <location evidence="1">Nucleus</location>
        <location evidence="1">Nucleolus</location>
    </subcellularLocation>
</comment>
<accession>A0A7L4MPN6</accession>
<evidence type="ECO:0000256" key="2">
    <source>
        <dbReference type="ARBA" id="ARBA00007774"/>
    </source>
</evidence>
<feature type="non-terminal residue" evidence="6">
    <location>
        <position position="747"/>
    </location>
</feature>
<dbReference type="GO" id="GO:0032040">
    <property type="term" value="C:small-subunit processome"/>
    <property type="evidence" value="ECO:0007669"/>
    <property type="project" value="InterPro"/>
</dbReference>
<dbReference type="Proteomes" id="UP000583049">
    <property type="component" value="Unassembled WGS sequence"/>
</dbReference>
<proteinExistence type="inferred from homology"/>
<feature type="region of interest" description="Disordered" evidence="5">
    <location>
        <begin position="709"/>
        <end position="747"/>
    </location>
</feature>
<feature type="compositionally biased region" description="Basic and acidic residues" evidence="5">
    <location>
        <begin position="497"/>
        <end position="527"/>
    </location>
</feature>
<evidence type="ECO:0000313" key="6">
    <source>
        <dbReference type="EMBL" id="NXY79737.1"/>
    </source>
</evidence>
<protein>
    <submittedName>
        <fullName evidence="6">UT14A protein</fullName>
    </submittedName>
</protein>
<dbReference type="Pfam" id="PF04615">
    <property type="entry name" value="Utp14"/>
    <property type="match status" value="2"/>
</dbReference>
<comment type="caution">
    <text evidence="6">The sequence shown here is derived from an EMBL/GenBank/DDBJ whole genome shotgun (WGS) entry which is preliminary data.</text>
</comment>
<evidence type="ECO:0000256" key="4">
    <source>
        <dbReference type="ARBA" id="ARBA00023242"/>
    </source>
</evidence>
<dbReference type="EMBL" id="VWPO01006126">
    <property type="protein sequence ID" value="NXY79737.1"/>
    <property type="molecule type" value="Genomic_DNA"/>
</dbReference>
<feature type="compositionally biased region" description="Acidic residues" evidence="5">
    <location>
        <begin position="346"/>
        <end position="360"/>
    </location>
</feature>
<organism evidence="6 7">
    <name type="scientific">Glareola pratincola</name>
    <name type="common">Collared pratincole</name>
    <name type="synonym">Hirundo pratincola</name>
    <dbReference type="NCBI Taxonomy" id="43316"/>
    <lineage>
        <taxon>Eukaryota</taxon>
        <taxon>Metazoa</taxon>
        <taxon>Chordata</taxon>
        <taxon>Craniata</taxon>
        <taxon>Vertebrata</taxon>
        <taxon>Euteleostomi</taxon>
        <taxon>Archelosauria</taxon>
        <taxon>Archosauria</taxon>
        <taxon>Dinosauria</taxon>
        <taxon>Saurischia</taxon>
        <taxon>Theropoda</taxon>
        <taxon>Coelurosauria</taxon>
        <taxon>Aves</taxon>
        <taxon>Neognathae</taxon>
        <taxon>Neoaves</taxon>
        <taxon>Charadriiformes</taxon>
        <taxon>Glareolidae</taxon>
        <taxon>Glareola</taxon>
    </lineage>
</organism>
<dbReference type="GO" id="GO:0006364">
    <property type="term" value="P:rRNA processing"/>
    <property type="evidence" value="ECO:0007669"/>
    <property type="project" value="InterPro"/>
</dbReference>
<feature type="non-terminal residue" evidence="6">
    <location>
        <position position="1"/>
    </location>
</feature>